<dbReference type="RefSeq" id="WP_076378947.1">
    <property type="nucleotide sequence ID" value="NZ_AP017422.1"/>
</dbReference>
<organism evidence="1 2">
    <name type="scientific">Filimonas lacunae</name>
    <dbReference type="NCBI Taxonomy" id="477680"/>
    <lineage>
        <taxon>Bacteria</taxon>
        <taxon>Pseudomonadati</taxon>
        <taxon>Bacteroidota</taxon>
        <taxon>Chitinophagia</taxon>
        <taxon>Chitinophagales</taxon>
        <taxon>Chitinophagaceae</taxon>
        <taxon>Filimonas</taxon>
    </lineage>
</organism>
<sequence length="142" mass="16290">MIEYNTGRCGGAPVLQGRRLTIYDIVTKIEVEGNLEVAVCDYEITMEEARESVHYCVNRICEQEPELMNFCHGCVLRTQADGEEFCAEDYEEVTVTGGAYWKSKKDDSVFMGTWSELEVKIKGEETWLIAGRMMMQYIELHP</sequence>
<evidence type="ECO:0000313" key="1">
    <source>
        <dbReference type="EMBL" id="SIT05794.1"/>
    </source>
</evidence>
<evidence type="ECO:0000313" key="2">
    <source>
        <dbReference type="Proteomes" id="UP000186917"/>
    </source>
</evidence>
<keyword evidence="2" id="KW-1185">Reference proteome</keyword>
<dbReference type="Proteomes" id="UP000186917">
    <property type="component" value="Unassembled WGS sequence"/>
</dbReference>
<accession>A0A1N7P5E2</accession>
<dbReference type="EMBL" id="FTOR01000003">
    <property type="protein sequence ID" value="SIT05794.1"/>
    <property type="molecule type" value="Genomic_DNA"/>
</dbReference>
<gene>
    <name evidence="1" type="ORF">SAMN05421788_103211</name>
</gene>
<dbReference type="STRING" id="477680.SAMN05421788_103211"/>
<dbReference type="AlphaFoldDB" id="A0A1N7P5E2"/>
<reference evidence="2" key="1">
    <citation type="submission" date="2017-01" db="EMBL/GenBank/DDBJ databases">
        <authorList>
            <person name="Varghese N."/>
            <person name="Submissions S."/>
        </authorList>
    </citation>
    <scope>NUCLEOTIDE SEQUENCE [LARGE SCALE GENOMIC DNA]</scope>
    <source>
        <strain evidence="2">DSM 21054</strain>
    </source>
</reference>
<name>A0A1N7P5E2_9BACT</name>
<dbReference type="InterPro" id="IPR009057">
    <property type="entry name" value="Homeodomain-like_sf"/>
</dbReference>
<dbReference type="SUPFAM" id="SSF46689">
    <property type="entry name" value="Homeodomain-like"/>
    <property type="match status" value="1"/>
</dbReference>
<protein>
    <submittedName>
        <fullName evidence="1">Uncharacterized conserved protein, DUF433 family</fullName>
    </submittedName>
</protein>
<proteinExistence type="predicted"/>